<reference evidence="1" key="1">
    <citation type="submission" date="2021-12" db="EMBL/GenBank/DDBJ databases">
        <authorList>
            <person name="Cha I.-T."/>
            <person name="Lee K.-E."/>
            <person name="Park S.-J."/>
        </authorList>
    </citation>
    <scope>NUCLEOTIDE SEQUENCE</scope>
    <source>
        <strain evidence="1">YSM-43</strain>
    </source>
</reference>
<gene>
    <name evidence="1" type="ORF">LXD69_02745</name>
</gene>
<reference evidence="1" key="2">
    <citation type="submission" date="2022-04" db="EMBL/GenBank/DDBJ databases">
        <title>Complete Genome Sequence of Flavobacterium sediminilitoris YSM-43, Isolated from a Tidal Sediment.</title>
        <authorList>
            <person name="Lee P.A."/>
        </authorList>
    </citation>
    <scope>NUCLEOTIDE SEQUENCE</scope>
    <source>
        <strain evidence="1">YSM-43</strain>
    </source>
</reference>
<keyword evidence="2" id="KW-1185">Reference proteome</keyword>
<dbReference type="RefSeq" id="WP_246917363.1">
    <property type="nucleotide sequence ID" value="NZ_CP090145.1"/>
</dbReference>
<dbReference type="Proteomes" id="UP000830454">
    <property type="component" value="Chromosome"/>
</dbReference>
<protein>
    <recommendedName>
        <fullName evidence="3">Lipoprotein</fullName>
    </recommendedName>
</protein>
<evidence type="ECO:0008006" key="3">
    <source>
        <dbReference type="Google" id="ProtNLM"/>
    </source>
</evidence>
<evidence type="ECO:0000313" key="2">
    <source>
        <dbReference type="Proteomes" id="UP000830454"/>
    </source>
</evidence>
<proteinExistence type="predicted"/>
<dbReference type="PROSITE" id="PS51257">
    <property type="entry name" value="PROKAR_LIPOPROTEIN"/>
    <property type="match status" value="1"/>
</dbReference>
<dbReference type="EMBL" id="CP090145">
    <property type="protein sequence ID" value="UOX34438.1"/>
    <property type="molecule type" value="Genomic_DNA"/>
</dbReference>
<organism evidence="1 2">
    <name type="scientific">Flavobacterium sediminilitoris</name>
    <dbReference type="NCBI Taxonomy" id="2024526"/>
    <lineage>
        <taxon>Bacteria</taxon>
        <taxon>Pseudomonadati</taxon>
        <taxon>Bacteroidota</taxon>
        <taxon>Flavobacteriia</taxon>
        <taxon>Flavobacteriales</taxon>
        <taxon>Flavobacteriaceae</taxon>
        <taxon>Flavobacterium</taxon>
    </lineage>
</organism>
<name>A0ABY4HNK4_9FLAO</name>
<accession>A0ABY4HNK4</accession>
<dbReference type="SUPFAM" id="SSF81901">
    <property type="entry name" value="HCP-like"/>
    <property type="match status" value="1"/>
</dbReference>
<sequence length="154" mass="18177">MKIKILLLTLIILISCEDKEIIRKEELVNYKNEIILTGNVYTYSKLSLFFEKEKNYESILPYSLIMAYKYNNADAYFDIYRITIKLNNDGVFDYKAITKIDPKTSKFAIDHLKISVDLGDITAKKYFAKYHEEGIFLKKNLELAKRINEEIKIR</sequence>
<evidence type="ECO:0000313" key="1">
    <source>
        <dbReference type="EMBL" id="UOX34438.1"/>
    </source>
</evidence>